<keyword evidence="9" id="KW-0675">Receptor</keyword>
<feature type="domain" description="Neurotransmitter-gated ion-channel transmembrane" evidence="16">
    <location>
        <begin position="390"/>
        <end position="451"/>
    </location>
</feature>
<dbReference type="NCBIfam" id="TIGR00860">
    <property type="entry name" value="LIC"/>
    <property type="match status" value="1"/>
</dbReference>
<dbReference type="GO" id="GO:0045211">
    <property type="term" value="C:postsynaptic membrane"/>
    <property type="evidence" value="ECO:0007669"/>
    <property type="project" value="InterPro"/>
</dbReference>
<evidence type="ECO:0000256" key="14">
    <source>
        <dbReference type="RuleBase" id="RU000687"/>
    </source>
</evidence>
<dbReference type="InterPro" id="IPR036719">
    <property type="entry name" value="Neuro-gated_channel_TM_sf"/>
</dbReference>
<evidence type="ECO:0000256" key="3">
    <source>
        <dbReference type="ARBA" id="ARBA00022692"/>
    </source>
</evidence>
<dbReference type="InterPro" id="IPR038050">
    <property type="entry name" value="Neuro_actylchol_rec"/>
</dbReference>
<sequence>LHFKVKGNERRSSTMLSVSGTAWGSLEETLLFKTLFTGYNKVVRPVSHFKDKVNVTVGLQLIQLISVDEVNQIVTSNVRLKQKWKDVNLQWNPEDYGGIKKIRVPSRDIWRPDLVLYNNADGDFAIVHETKVLLEYTGMITWNPPAIFKSYCEIIVLHFPFDLQNCSMKLGTWTYDGNLVVINPDSDRPDLSHFMESGEWVMKDFRGWKHWVYYACCQDTPYLDITYHFLMLRLPLYFIVNVIIPCMLFSFLTGLVFYLPTDSGEKMTLSISVLLSLTVFLLVIVELIPSTSSAVPLIGKYMLFTMVFVIASIIITVIVINTHHRSPSTHTMPNWVRKVIDLLKRGKLEFFSCIILPSSGNRLKMFFFSSLSIFSDISGNQASAVPYYSPITKNPDVRSAIDGVKYIAETMKSDEESSSAAEEWKFVAMVLDHILLCVFMAVCLIGTLAVFAGRLIELSML</sequence>
<feature type="transmembrane region" description="Helical" evidence="14">
    <location>
        <begin position="433"/>
        <end position="456"/>
    </location>
</feature>
<evidence type="ECO:0000256" key="4">
    <source>
        <dbReference type="ARBA" id="ARBA00022989"/>
    </source>
</evidence>
<dbReference type="STRING" id="303518.ENSPNYP00000010753"/>
<dbReference type="FunFam" id="1.20.58.390:FF:000016">
    <property type="entry name" value="Putative acetylcholine receptor subunit alpha"/>
    <property type="match status" value="1"/>
</dbReference>
<dbReference type="InterPro" id="IPR036734">
    <property type="entry name" value="Neur_chan_lig-bd_sf"/>
</dbReference>
<dbReference type="PROSITE" id="PS00236">
    <property type="entry name" value="NEUROTR_ION_CHANNEL"/>
    <property type="match status" value="1"/>
</dbReference>
<dbReference type="PRINTS" id="PR00254">
    <property type="entry name" value="NICOTINICR"/>
</dbReference>
<keyword evidence="3 14" id="KW-0812">Transmembrane</keyword>
<dbReference type="FunFam" id="1.20.58.390:FF:000052">
    <property type="entry name" value="Cholinergic receptor nicotinic alpha 1 subunit"/>
    <property type="match status" value="1"/>
</dbReference>
<feature type="domain" description="Neurotransmitter-gated ion-channel transmembrane" evidence="16">
    <location>
        <begin position="242"/>
        <end position="339"/>
    </location>
</feature>
<dbReference type="InterPro" id="IPR006029">
    <property type="entry name" value="Neurotrans-gated_channel_TM"/>
</dbReference>
<evidence type="ECO:0000256" key="9">
    <source>
        <dbReference type="ARBA" id="ARBA00023170"/>
    </source>
</evidence>
<keyword evidence="1 14" id="KW-0813">Transport</keyword>
<evidence type="ECO:0000256" key="5">
    <source>
        <dbReference type="ARBA" id="ARBA00023018"/>
    </source>
</evidence>
<dbReference type="PANTHER" id="PTHR18945">
    <property type="entry name" value="NEUROTRANSMITTER GATED ION CHANNEL"/>
    <property type="match status" value="1"/>
</dbReference>
<feature type="transmembrane region" description="Helical" evidence="14">
    <location>
        <begin position="301"/>
        <end position="320"/>
    </location>
</feature>
<evidence type="ECO:0000256" key="12">
    <source>
        <dbReference type="ARBA" id="ARBA00023303"/>
    </source>
</evidence>
<organism evidence="17">
    <name type="scientific">Pundamilia nyererei</name>
    <dbReference type="NCBI Taxonomy" id="303518"/>
    <lineage>
        <taxon>Eukaryota</taxon>
        <taxon>Metazoa</taxon>
        <taxon>Chordata</taxon>
        <taxon>Craniata</taxon>
        <taxon>Vertebrata</taxon>
        <taxon>Euteleostomi</taxon>
        <taxon>Actinopterygii</taxon>
        <taxon>Neopterygii</taxon>
        <taxon>Teleostei</taxon>
        <taxon>Neoteleostei</taxon>
        <taxon>Acanthomorphata</taxon>
        <taxon>Ovalentaria</taxon>
        <taxon>Cichlomorphae</taxon>
        <taxon>Cichliformes</taxon>
        <taxon>Cichlidae</taxon>
        <taxon>African cichlids</taxon>
        <taxon>Pseudocrenilabrinae</taxon>
        <taxon>Haplochromini</taxon>
        <taxon>Pundamilia</taxon>
    </lineage>
</organism>
<evidence type="ECO:0000259" key="15">
    <source>
        <dbReference type="Pfam" id="PF02931"/>
    </source>
</evidence>
<comment type="similarity">
    <text evidence="14">Belongs to the ligand-gated ion channel (TC 1.A.9) family.</text>
</comment>
<dbReference type="Gene3D" id="2.70.170.10">
    <property type="entry name" value="Neurotransmitter-gated ion-channel ligand-binding domain"/>
    <property type="match status" value="1"/>
</dbReference>
<dbReference type="SUPFAM" id="SSF63712">
    <property type="entry name" value="Nicotinic receptor ligand binding domain-like"/>
    <property type="match status" value="1"/>
</dbReference>
<feature type="transmembrane region" description="Helical" evidence="14">
    <location>
        <begin position="236"/>
        <end position="259"/>
    </location>
</feature>
<evidence type="ECO:0000256" key="2">
    <source>
        <dbReference type="ARBA" id="ARBA00022475"/>
    </source>
</evidence>
<keyword evidence="4 14" id="KW-1133">Transmembrane helix</keyword>
<dbReference type="GeneTree" id="ENSGT00940000156851"/>
<dbReference type="InterPro" id="IPR006202">
    <property type="entry name" value="Neur_chan_lig-bd"/>
</dbReference>
<keyword evidence="10" id="KW-0325">Glycoprotein</keyword>
<dbReference type="PRINTS" id="PR00252">
    <property type="entry name" value="NRIONCHANNEL"/>
</dbReference>
<dbReference type="InterPro" id="IPR002394">
    <property type="entry name" value="Nicotinic_acetylcholine_rcpt"/>
</dbReference>
<accession>A0A3B4FLW5</accession>
<keyword evidence="8" id="KW-1015">Disulfide bond</keyword>
<evidence type="ECO:0000256" key="10">
    <source>
        <dbReference type="ARBA" id="ARBA00023180"/>
    </source>
</evidence>
<dbReference type="FunFam" id="2.70.170.10:FF:000019">
    <property type="entry name" value="Putative acetylcholine receptor subunit alpha"/>
    <property type="match status" value="1"/>
</dbReference>
<evidence type="ECO:0000313" key="17">
    <source>
        <dbReference type="Ensembl" id="ENSPNYP00000010753.1"/>
    </source>
</evidence>
<reference evidence="17" key="1">
    <citation type="submission" date="2023-09" db="UniProtKB">
        <authorList>
            <consortium name="Ensembl"/>
        </authorList>
    </citation>
    <scope>IDENTIFICATION</scope>
</reference>
<gene>
    <name evidence="17" type="primary">CHRNA1</name>
</gene>
<evidence type="ECO:0000256" key="13">
    <source>
        <dbReference type="ARBA" id="ARBA00034099"/>
    </source>
</evidence>
<evidence type="ECO:0000256" key="6">
    <source>
        <dbReference type="ARBA" id="ARBA00023065"/>
    </source>
</evidence>
<keyword evidence="11" id="KW-1071">Ligand-gated ion channel</keyword>
<evidence type="ECO:0000259" key="16">
    <source>
        <dbReference type="Pfam" id="PF02932"/>
    </source>
</evidence>
<name>A0A3B4FLW5_9CICH</name>
<keyword evidence="2" id="KW-1003">Cell membrane</keyword>
<evidence type="ECO:0000256" key="11">
    <source>
        <dbReference type="ARBA" id="ARBA00023286"/>
    </source>
</evidence>
<dbReference type="Pfam" id="PF02931">
    <property type="entry name" value="Neur_chan_LBD"/>
    <property type="match status" value="1"/>
</dbReference>
<proteinExistence type="inferred from homology"/>
<protein>
    <submittedName>
        <fullName evidence="17">Cholinergic receptor nicotinic alpha 1 subunit</fullName>
    </submittedName>
</protein>
<dbReference type="InterPro" id="IPR006201">
    <property type="entry name" value="Neur_channel"/>
</dbReference>
<feature type="transmembrane region" description="Helical" evidence="14">
    <location>
        <begin position="271"/>
        <end position="289"/>
    </location>
</feature>
<dbReference type="CDD" id="cd19064">
    <property type="entry name" value="LGIC_TM_nAChR"/>
    <property type="match status" value="1"/>
</dbReference>
<evidence type="ECO:0000256" key="7">
    <source>
        <dbReference type="ARBA" id="ARBA00023136"/>
    </source>
</evidence>
<dbReference type="GO" id="GO:0022848">
    <property type="term" value="F:acetylcholine-gated monoatomic cation-selective channel activity"/>
    <property type="evidence" value="ECO:0007669"/>
    <property type="project" value="InterPro"/>
</dbReference>
<dbReference type="Ensembl" id="ENSPNYT00000011016.1">
    <property type="protein sequence ID" value="ENSPNYP00000010753.1"/>
    <property type="gene ID" value="ENSPNYG00000008079.1"/>
</dbReference>
<evidence type="ECO:0000256" key="8">
    <source>
        <dbReference type="ARBA" id="ARBA00023157"/>
    </source>
</evidence>
<comment type="subcellular location">
    <subcellularLocation>
        <location evidence="13">Synaptic cell membrane</location>
        <topology evidence="13">Multi-pass membrane protein</topology>
    </subcellularLocation>
</comment>
<dbReference type="InterPro" id="IPR018000">
    <property type="entry name" value="Neurotransmitter_ion_chnl_CS"/>
</dbReference>
<dbReference type="CDD" id="cd19014">
    <property type="entry name" value="LGIC_ECD_nAChR_A1"/>
    <property type="match status" value="1"/>
</dbReference>
<dbReference type="GO" id="GO:0004888">
    <property type="term" value="F:transmembrane signaling receptor activity"/>
    <property type="evidence" value="ECO:0007669"/>
    <property type="project" value="InterPro"/>
</dbReference>
<keyword evidence="6 14" id="KW-0406">Ion transport</keyword>
<evidence type="ECO:0000256" key="1">
    <source>
        <dbReference type="ARBA" id="ARBA00022448"/>
    </source>
</evidence>
<dbReference type="AlphaFoldDB" id="A0A3B4FLW5"/>
<feature type="domain" description="Neurotransmitter-gated ion-channel ligand-binding" evidence="15">
    <location>
        <begin position="29"/>
        <end position="234"/>
    </location>
</feature>
<keyword evidence="7 14" id="KW-0472">Membrane</keyword>
<dbReference type="Gene3D" id="1.20.58.390">
    <property type="entry name" value="Neurotransmitter-gated ion-channel transmembrane domain"/>
    <property type="match status" value="2"/>
</dbReference>
<keyword evidence="5" id="KW-0770">Synapse</keyword>
<keyword evidence="12 14" id="KW-0407">Ion channel</keyword>
<dbReference type="Pfam" id="PF02932">
    <property type="entry name" value="Neur_chan_memb"/>
    <property type="match status" value="2"/>
</dbReference>
<dbReference type="SUPFAM" id="SSF90112">
    <property type="entry name" value="Neurotransmitter-gated ion-channel transmembrane pore"/>
    <property type="match status" value="1"/>
</dbReference>